<name>A0A084VHN7_ANOSI</name>
<dbReference type="GO" id="GO:0005524">
    <property type="term" value="F:ATP binding"/>
    <property type="evidence" value="ECO:0007669"/>
    <property type="project" value="UniProtKB-KW"/>
</dbReference>
<dbReference type="Proteomes" id="UP000030765">
    <property type="component" value="Unassembled WGS sequence"/>
</dbReference>
<keyword evidence="2" id="KW-0067">ATP-binding</keyword>
<dbReference type="EnsemblMetazoa" id="ASIC004702-RA">
    <property type="protein sequence ID" value="ASIC004702-PA"/>
    <property type="gene ID" value="ASIC004702"/>
</dbReference>
<reference evidence="3" key="2">
    <citation type="submission" date="2020-05" db="UniProtKB">
        <authorList>
            <consortium name="EnsemblMetazoa"/>
        </authorList>
    </citation>
    <scope>IDENTIFICATION</scope>
</reference>
<keyword evidence="2" id="KW-0547">Nucleotide-binding</keyword>
<reference evidence="2 4" key="1">
    <citation type="journal article" date="2014" name="BMC Genomics">
        <title>Genome sequence of Anopheles sinensis provides insight into genetics basis of mosquito competence for malaria parasites.</title>
        <authorList>
            <person name="Zhou D."/>
            <person name="Zhang D."/>
            <person name="Ding G."/>
            <person name="Shi L."/>
            <person name="Hou Q."/>
            <person name="Ye Y."/>
            <person name="Xu Y."/>
            <person name="Zhou H."/>
            <person name="Xiong C."/>
            <person name="Li S."/>
            <person name="Yu J."/>
            <person name="Hong S."/>
            <person name="Yu X."/>
            <person name="Zou P."/>
            <person name="Chen C."/>
            <person name="Chang X."/>
            <person name="Wang W."/>
            <person name="Lv Y."/>
            <person name="Sun Y."/>
            <person name="Ma L."/>
            <person name="Shen B."/>
            <person name="Zhu C."/>
        </authorList>
    </citation>
    <scope>NUCLEOTIDE SEQUENCE [LARGE SCALE GENOMIC DNA]</scope>
</reference>
<organism evidence="2">
    <name type="scientific">Anopheles sinensis</name>
    <name type="common">Mosquito</name>
    <dbReference type="NCBI Taxonomy" id="74873"/>
    <lineage>
        <taxon>Eukaryota</taxon>
        <taxon>Metazoa</taxon>
        <taxon>Ecdysozoa</taxon>
        <taxon>Arthropoda</taxon>
        <taxon>Hexapoda</taxon>
        <taxon>Insecta</taxon>
        <taxon>Pterygota</taxon>
        <taxon>Neoptera</taxon>
        <taxon>Endopterygota</taxon>
        <taxon>Diptera</taxon>
        <taxon>Nematocera</taxon>
        <taxon>Culicoidea</taxon>
        <taxon>Culicidae</taxon>
        <taxon>Anophelinae</taxon>
        <taxon>Anopheles</taxon>
    </lineage>
</organism>
<feature type="region of interest" description="Disordered" evidence="1">
    <location>
        <begin position="1"/>
        <end position="21"/>
    </location>
</feature>
<evidence type="ECO:0000313" key="2">
    <source>
        <dbReference type="EMBL" id="KFB37481.1"/>
    </source>
</evidence>
<gene>
    <name evidence="2" type="ORF">ZHAS_00004702</name>
</gene>
<evidence type="ECO:0000313" key="4">
    <source>
        <dbReference type="Proteomes" id="UP000030765"/>
    </source>
</evidence>
<feature type="region of interest" description="Disordered" evidence="1">
    <location>
        <begin position="42"/>
        <end position="72"/>
    </location>
</feature>
<evidence type="ECO:0000313" key="3">
    <source>
        <dbReference type="EnsemblMetazoa" id="ASIC004702-PA"/>
    </source>
</evidence>
<proteinExistence type="predicted"/>
<protein>
    <submittedName>
        <fullName evidence="2 3">Multidrug resistance-like ATP-binding protein MdlB-like protein</fullName>
    </submittedName>
</protein>
<evidence type="ECO:0000256" key="1">
    <source>
        <dbReference type="SAM" id="MobiDB-lite"/>
    </source>
</evidence>
<accession>A0A084VHN7</accession>
<keyword evidence="4" id="KW-1185">Reference proteome</keyword>
<dbReference type="AlphaFoldDB" id="A0A084VHN7"/>
<sequence>MAAGLDIAPSGLRRSLHPNKGSCKKNVCEGTDTKIKRHHFPTTRLGERLENPHPVDIGEEERQSLEPSIFRQ</sequence>
<dbReference type="EMBL" id="KE524843">
    <property type="protein sequence ID" value="KFB37481.1"/>
    <property type="molecule type" value="Genomic_DNA"/>
</dbReference>
<dbReference type="VEuPathDB" id="VectorBase:ASIC004702"/>
<dbReference type="EMBL" id="ATLV01013194">
    <property type="status" value="NOT_ANNOTATED_CDS"/>
    <property type="molecule type" value="Genomic_DNA"/>
</dbReference>